<dbReference type="EMBL" id="QPIJ01000076">
    <property type="protein sequence ID" value="RCV86036.1"/>
    <property type="molecule type" value="Genomic_DNA"/>
</dbReference>
<comment type="caution">
    <text evidence="4">The sequence shown here is derived from an EMBL/GenBank/DDBJ whole genome shotgun (WGS) entry which is preliminary data.</text>
</comment>
<dbReference type="InterPro" id="IPR021104">
    <property type="entry name" value="KfrA_DNA-bd_N"/>
</dbReference>
<dbReference type="Proteomes" id="UP000253204">
    <property type="component" value="Unassembled WGS sequence"/>
</dbReference>
<protein>
    <recommendedName>
        <fullName evidence="3">KfrA N-terminal DNA-binding domain-containing protein</fullName>
    </recommendedName>
</protein>
<name>A0A368TP09_9GAMM</name>
<evidence type="ECO:0000259" key="3">
    <source>
        <dbReference type="Pfam" id="PF11740"/>
    </source>
</evidence>
<dbReference type="RefSeq" id="WP_114488497.1">
    <property type="nucleotide sequence ID" value="NZ_QPIJ01000076.1"/>
</dbReference>
<feature type="domain" description="KfrA N-terminal DNA-binding" evidence="3">
    <location>
        <begin position="7"/>
        <end position="119"/>
    </location>
</feature>
<evidence type="ECO:0000313" key="5">
    <source>
        <dbReference type="Proteomes" id="UP000253204"/>
    </source>
</evidence>
<gene>
    <name evidence="4" type="ORF">DU506_19300</name>
</gene>
<evidence type="ECO:0000313" key="4">
    <source>
        <dbReference type="EMBL" id="RCV86036.1"/>
    </source>
</evidence>
<feature type="region of interest" description="Disordered" evidence="2">
    <location>
        <begin position="294"/>
        <end position="326"/>
    </location>
</feature>
<feature type="region of interest" description="Disordered" evidence="2">
    <location>
        <begin position="1"/>
        <end position="23"/>
    </location>
</feature>
<dbReference type="AlphaFoldDB" id="A0A368TP09"/>
<evidence type="ECO:0000256" key="1">
    <source>
        <dbReference type="SAM" id="Coils"/>
    </source>
</evidence>
<dbReference type="OrthoDB" id="583532at2"/>
<keyword evidence="5" id="KW-1185">Reference proteome</keyword>
<accession>A0A368TP09</accession>
<organism evidence="4 5">
    <name type="scientific">Vreelandella rituensis</name>
    <dbReference type="NCBI Taxonomy" id="2282306"/>
    <lineage>
        <taxon>Bacteria</taxon>
        <taxon>Pseudomonadati</taxon>
        <taxon>Pseudomonadota</taxon>
        <taxon>Gammaproteobacteria</taxon>
        <taxon>Oceanospirillales</taxon>
        <taxon>Halomonadaceae</taxon>
        <taxon>Vreelandella</taxon>
    </lineage>
</organism>
<evidence type="ECO:0000256" key="2">
    <source>
        <dbReference type="SAM" id="MobiDB-lite"/>
    </source>
</evidence>
<dbReference type="Pfam" id="PF11740">
    <property type="entry name" value="KfrA_N"/>
    <property type="match status" value="1"/>
</dbReference>
<reference evidence="4 5" key="1">
    <citation type="submission" date="2018-07" db="EMBL/GenBank/DDBJ databases">
        <title>Halomonas rutogse sp. nov., isolated from Lake TangqianCo on Tibetan Plateau.</title>
        <authorList>
            <person name="Lu H."/>
            <person name="Xing P."/>
            <person name="Wu Q."/>
        </authorList>
    </citation>
    <scope>NUCLEOTIDE SEQUENCE [LARGE SCALE GENOMIC DNA]</scope>
    <source>
        <strain evidence="4 5">TQ8S</strain>
    </source>
</reference>
<keyword evidence="1" id="KW-0175">Coiled coil</keyword>
<feature type="compositionally biased region" description="Basic and acidic residues" evidence="2">
    <location>
        <begin position="11"/>
        <end position="20"/>
    </location>
</feature>
<feature type="coiled-coil region" evidence="1">
    <location>
        <begin position="81"/>
        <end position="119"/>
    </location>
</feature>
<proteinExistence type="predicted"/>
<sequence length="326" mass="36275">MSLDTQTIHAAADRIADSGEKPTLARVRRELGGGSFTTISEAMQSWRERQTEEHALAEIQVPGIVDERIEQLKAATWQAAIGEAERRLSAEREALHEAQEQAAAQVKEAAEAVETLETEALVRDEQIAGIGRQLKDAVAAVTAEKNQAHELAQSHAAETAQHKEKISGLESRLDDAVEARKAAEKRETTIQKEVDTLNSKVSHLVDKNLDLEKALATSQAQASERESTITILRSELSTLKKEYKEEISLLKKAHDKNLVEQKESYETRLKDKDRAIAKLETKVDDAEKMLFEEIDKAQRSNSGRAGDRTNEEQPDFFSDGDNKITK</sequence>